<protein>
    <submittedName>
        <fullName evidence="3">Histidine kinase</fullName>
    </submittedName>
</protein>
<comment type="caution">
    <text evidence="3">The sequence shown here is derived from an EMBL/GenBank/DDBJ whole genome shotgun (WGS) entry which is preliminary data.</text>
</comment>
<dbReference type="Gene3D" id="3.30.565.10">
    <property type="entry name" value="Histidine kinase-like ATPase, C-terminal domain"/>
    <property type="match status" value="1"/>
</dbReference>
<evidence type="ECO:0000313" key="4">
    <source>
        <dbReference type="Proteomes" id="UP000316778"/>
    </source>
</evidence>
<sequence length="351" mass="40704">MLSAGFFKPYLTIGLHTLSWILLGSLLLYYVPYSWHVPIPTFFWVWQSVVLFMMICIFYINALIIVPRTIIKSKAGSFVVWSLVIMLITQVVSYIYNTDTNMHERMSALFGDKRDHDKYFDFFVFMMTLLVMGISISWAMLRYWQQAAQHKQQLEQDKAVAELAMLKIQINPHFFFNSLNSIYSLTYIDVEDSRKALHTLSRMMRYLLYGNGDENTTLLEEVDFLKNYISLMRLRSTDKVTIVTDISDKLIDYPIAPMLLLPFIENAFKHGVDATVKSEIIIRLHQKGTQLQLQVTNSVFEKKTNEPGEGGIGLTNTERRLQLLYPQRHQLQAGLNSDGRYEVNLKIDLAP</sequence>
<keyword evidence="3" id="KW-0808">Transferase</keyword>
<dbReference type="RefSeq" id="WP_145716100.1">
    <property type="nucleotide sequence ID" value="NZ_BAAAFY010000005.1"/>
</dbReference>
<dbReference type="OrthoDB" id="9792992at2"/>
<accession>A0A562SYD2</accession>
<dbReference type="InterPro" id="IPR036890">
    <property type="entry name" value="HATPase_C_sf"/>
</dbReference>
<dbReference type="GO" id="GO:0000155">
    <property type="term" value="F:phosphorelay sensor kinase activity"/>
    <property type="evidence" value="ECO:0007669"/>
    <property type="project" value="InterPro"/>
</dbReference>
<dbReference type="Pfam" id="PF06580">
    <property type="entry name" value="His_kinase"/>
    <property type="match status" value="1"/>
</dbReference>
<feature type="domain" description="Signal transduction histidine kinase internal region" evidence="2">
    <location>
        <begin position="161"/>
        <end position="239"/>
    </location>
</feature>
<dbReference type="PANTHER" id="PTHR34220:SF7">
    <property type="entry name" value="SENSOR HISTIDINE KINASE YPDA"/>
    <property type="match status" value="1"/>
</dbReference>
<reference evidence="3 4" key="1">
    <citation type="journal article" date="2013" name="Stand. Genomic Sci.">
        <title>Genomic Encyclopedia of Type Strains, Phase I: The one thousand microbial genomes (KMG-I) project.</title>
        <authorList>
            <person name="Kyrpides N.C."/>
            <person name="Woyke T."/>
            <person name="Eisen J.A."/>
            <person name="Garrity G."/>
            <person name="Lilburn T.G."/>
            <person name="Beck B.J."/>
            <person name="Whitman W.B."/>
            <person name="Hugenholtz P."/>
            <person name="Klenk H.P."/>
        </authorList>
    </citation>
    <scope>NUCLEOTIDE SEQUENCE [LARGE SCALE GENOMIC DNA]</scope>
    <source>
        <strain evidence="3 4">DSM 13484</strain>
    </source>
</reference>
<dbReference type="InterPro" id="IPR010559">
    <property type="entry name" value="Sig_transdc_His_kin_internal"/>
</dbReference>
<keyword evidence="3" id="KW-0418">Kinase</keyword>
<dbReference type="SUPFAM" id="SSF55874">
    <property type="entry name" value="ATPase domain of HSP90 chaperone/DNA topoisomerase II/histidine kinase"/>
    <property type="match status" value="1"/>
</dbReference>
<gene>
    <name evidence="3" type="ORF">LX66_3605</name>
</gene>
<proteinExistence type="predicted"/>
<dbReference type="EMBL" id="VLLG01000004">
    <property type="protein sequence ID" value="TWI86349.1"/>
    <property type="molecule type" value="Genomic_DNA"/>
</dbReference>
<keyword evidence="1" id="KW-0812">Transmembrane</keyword>
<dbReference type="PANTHER" id="PTHR34220">
    <property type="entry name" value="SENSOR HISTIDINE KINASE YPDA"/>
    <property type="match status" value="1"/>
</dbReference>
<feature type="transmembrane region" description="Helical" evidence="1">
    <location>
        <begin position="122"/>
        <end position="141"/>
    </location>
</feature>
<evidence type="ECO:0000256" key="1">
    <source>
        <dbReference type="SAM" id="Phobius"/>
    </source>
</evidence>
<evidence type="ECO:0000313" key="3">
    <source>
        <dbReference type="EMBL" id="TWI86349.1"/>
    </source>
</evidence>
<dbReference type="AlphaFoldDB" id="A0A562SYD2"/>
<feature type="transmembrane region" description="Helical" evidence="1">
    <location>
        <begin position="43"/>
        <end position="66"/>
    </location>
</feature>
<feature type="transmembrane region" description="Helical" evidence="1">
    <location>
        <begin position="12"/>
        <end position="31"/>
    </location>
</feature>
<evidence type="ECO:0000259" key="2">
    <source>
        <dbReference type="Pfam" id="PF06580"/>
    </source>
</evidence>
<name>A0A562SYD2_CHIJA</name>
<organism evidence="3 4">
    <name type="scientific">Chitinophaga japonensis</name>
    <name type="common">Flexibacter japonensis</name>
    <dbReference type="NCBI Taxonomy" id="104662"/>
    <lineage>
        <taxon>Bacteria</taxon>
        <taxon>Pseudomonadati</taxon>
        <taxon>Bacteroidota</taxon>
        <taxon>Chitinophagia</taxon>
        <taxon>Chitinophagales</taxon>
        <taxon>Chitinophagaceae</taxon>
        <taxon>Chitinophaga</taxon>
    </lineage>
</organism>
<dbReference type="GO" id="GO:0016020">
    <property type="term" value="C:membrane"/>
    <property type="evidence" value="ECO:0007669"/>
    <property type="project" value="InterPro"/>
</dbReference>
<dbReference type="InterPro" id="IPR050640">
    <property type="entry name" value="Bact_2-comp_sensor_kinase"/>
</dbReference>
<keyword evidence="4" id="KW-1185">Reference proteome</keyword>
<dbReference type="Proteomes" id="UP000316778">
    <property type="component" value="Unassembled WGS sequence"/>
</dbReference>
<keyword evidence="1" id="KW-0472">Membrane</keyword>
<feature type="transmembrane region" description="Helical" evidence="1">
    <location>
        <begin position="78"/>
        <end position="96"/>
    </location>
</feature>
<keyword evidence="1" id="KW-1133">Transmembrane helix</keyword>